<dbReference type="Proteomes" id="UP000440224">
    <property type="component" value="Unassembled WGS sequence"/>
</dbReference>
<dbReference type="EMBL" id="WJIE01000012">
    <property type="protein sequence ID" value="MRG96602.1"/>
    <property type="molecule type" value="Genomic_DNA"/>
</dbReference>
<comment type="similarity">
    <text evidence="2 6">Belongs to the sodium:solute symporter (SSF) (TC 2.A.21) family.</text>
</comment>
<comment type="subcellular location">
    <subcellularLocation>
        <location evidence="1">Membrane</location>
        <topology evidence="1">Multi-pass membrane protein</topology>
    </subcellularLocation>
</comment>
<evidence type="ECO:0000256" key="5">
    <source>
        <dbReference type="ARBA" id="ARBA00023136"/>
    </source>
</evidence>
<comment type="caution">
    <text evidence="8">The sequence shown here is derived from an EMBL/GenBank/DDBJ whole genome shotgun (WGS) entry which is preliminary data.</text>
</comment>
<name>A0A6N7PWK0_9BACT</name>
<keyword evidence="9" id="KW-1185">Reference proteome</keyword>
<evidence type="ECO:0000313" key="9">
    <source>
        <dbReference type="Proteomes" id="UP000440224"/>
    </source>
</evidence>
<organism evidence="8 9">
    <name type="scientific">Polyangium spumosum</name>
    <dbReference type="NCBI Taxonomy" id="889282"/>
    <lineage>
        <taxon>Bacteria</taxon>
        <taxon>Pseudomonadati</taxon>
        <taxon>Myxococcota</taxon>
        <taxon>Polyangia</taxon>
        <taxon>Polyangiales</taxon>
        <taxon>Polyangiaceae</taxon>
        <taxon>Polyangium</taxon>
    </lineage>
</organism>
<feature type="transmembrane region" description="Helical" evidence="7">
    <location>
        <begin position="454"/>
        <end position="473"/>
    </location>
</feature>
<dbReference type="PROSITE" id="PS50283">
    <property type="entry name" value="NA_SOLUT_SYMP_3"/>
    <property type="match status" value="1"/>
</dbReference>
<dbReference type="PANTHER" id="PTHR11819:SF195">
    <property type="entry name" value="SODIUM_GLUCOSE COTRANSPORTER 4"/>
    <property type="match status" value="1"/>
</dbReference>
<dbReference type="Pfam" id="PF00474">
    <property type="entry name" value="SSF"/>
    <property type="match status" value="2"/>
</dbReference>
<dbReference type="GO" id="GO:0005412">
    <property type="term" value="F:D-glucose:sodium symporter activity"/>
    <property type="evidence" value="ECO:0007669"/>
    <property type="project" value="TreeGrafter"/>
</dbReference>
<feature type="transmembrane region" description="Helical" evidence="7">
    <location>
        <begin position="129"/>
        <end position="151"/>
    </location>
</feature>
<evidence type="ECO:0000256" key="1">
    <source>
        <dbReference type="ARBA" id="ARBA00004141"/>
    </source>
</evidence>
<evidence type="ECO:0000256" key="4">
    <source>
        <dbReference type="ARBA" id="ARBA00022989"/>
    </source>
</evidence>
<keyword evidence="3 7" id="KW-0812">Transmembrane</keyword>
<feature type="transmembrane region" description="Helical" evidence="7">
    <location>
        <begin position="7"/>
        <end position="25"/>
    </location>
</feature>
<feature type="transmembrane region" description="Helical" evidence="7">
    <location>
        <begin position="218"/>
        <end position="241"/>
    </location>
</feature>
<feature type="transmembrane region" description="Helical" evidence="7">
    <location>
        <begin position="512"/>
        <end position="529"/>
    </location>
</feature>
<protein>
    <submittedName>
        <fullName evidence="8">Sodium transporter</fullName>
    </submittedName>
</protein>
<dbReference type="InterPro" id="IPR038377">
    <property type="entry name" value="Na/Glc_symporter_sf"/>
</dbReference>
<accession>A0A6N7PWK0</accession>
<evidence type="ECO:0000313" key="8">
    <source>
        <dbReference type="EMBL" id="MRG96602.1"/>
    </source>
</evidence>
<feature type="transmembrane region" description="Helical" evidence="7">
    <location>
        <begin position="627"/>
        <end position="646"/>
    </location>
</feature>
<feature type="transmembrane region" description="Helical" evidence="7">
    <location>
        <begin position="590"/>
        <end position="615"/>
    </location>
</feature>
<gene>
    <name evidence="8" type="ORF">GF068_32460</name>
</gene>
<feature type="transmembrane region" description="Helical" evidence="7">
    <location>
        <begin position="355"/>
        <end position="373"/>
    </location>
</feature>
<keyword evidence="4 7" id="KW-1133">Transmembrane helix</keyword>
<dbReference type="CDD" id="cd11477">
    <property type="entry name" value="SLC5sbd_u1"/>
    <property type="match status" value="1"/>
</dbReference>
<dbReference type="InterPro" id="IPR001734">
    <property type="entry name" value="Na/solute_symporter"/>
</dbReference>
<feature type="transmembrane region" description="Helical" evidence="7">
    <location>
        <begin position="485"/>
        <end position="503"/>
    </location>
</feature>
<proteinExistence type="inferred from homology"/>
<dbReference type="AlphaFoldDB" id="A0A6N7PWK0"/>
<reference evidence="8 9" key="1">
    <citation type="submission" date="2019-10" db="EMBL/GenBank/DDBJ databases">
        <title>A soil myxobacterium in the family Polyangiaceae.</title>
        <authorList>
            <person name="Li Y."/>
            <person name="Wang J."/>
        </authorList>
    </citation>
    <scope>NUCLEOTIDE SEQUENCE [LARGE SCALE GENOMIC DNA]</scope>
    <source>
        <strain evidence="8 9">DSM 14734</strain>
    </source>
</reference>
<dbReference type="Gene3D" id="1.20.1730.10">
    <property type="entry name" value="Sodium/glucose cotransporter"/>
    <property type="match status" value="1"/>
</dbReference>
<evidence type="ECO:0000256" key="7">
    <source>
        <dbReference type="SAM" id="Phobius"/>
    </source>
</evidence>
<sequence>MSLVLHTIDILIVLVFIAYSIWSGVGGAKEAGESLEEYFLAGRSLKGWQAGISMAATQFAADTPLVVTGLVATAGVFSLWRMWIYAIAFLVMALVLGASWRRSGVITDAALTETRYGGKPAAVLRGAKAVYFGLIFNCTVLGMVLLATTRITEPFLLWHRWLPAGLFESLSSAVQWFGFPLTASGAPCGAENLCDAGATCLKLRCIGEAEWAASTNNVLSIGSIVLVTTLYSTTGGLRAVVKTDIAQFGVAILSTMVYAALVISAVGGFGAISSGLSNLFPADRSGPAGMTAEELVAFTPGEAHGAGFTVVGVILIQWICQINADGSGYLAQRTMGCRSDKDAQSAGIVFTVTQVLFRSLFWLPIALGLLVLFPPSQGLSGAALASERESTFVRGIAELLPPGAKGLMLTGMLGALASTVDTHLNWGSSYFTNDIYRRFIAKHLLKREPSPRSLVWVARLSNLGILAVALLVMPHMDSIQTAWKASLLLGAGVGVVLVLRWIWWRMNATGELSALVASLVLAPILLFAVEDDGARLLVQAVVSTAVAVVAALVTKPEAEDRLREFYDRARPPGFWGPVSLEKGAADRRRLLVNLAAAGGSAFSIFCVLTGIGSWMIGSPPPAWLPSAPVWITLNLLVGVGTVPLWIKLARAGRLEEATDGAAGRSGEALPSASTHG</sequence>
<evidence type="ECO:0000256" key="6">
    <source>
        <dbReference type="RuleBase" id="RU362091"/>
    </source>
</evidence>
<evidence type="ECO:0000256" key="3">
    <source>
        <dbReference type="ARBA" id="ARBA00022692"/>
    </source>
</evidence>
<keyword evidence="5 7" id="KW-0472">Membrane</keyword>
<feature type="transmembrane region" description="Helical" evidence="7">
    <location>
        <begin position="82"/>
        <end position="100"/>
    </location>
</feature>
<dbReference type="GO" id="GO:0005886">
    <property type="term" value="C:plasma membrane"/>
    <property type="evidence" value="ECO:0007669"/>
    <property type="project" value="TreeGrafter"/>
</dbReference>
<evidence type="ECO:0000256" key="2">
    <source>
        <dbReference type="ARBA" id="ARBA00006434"/>
    </source>
</evidence>
<dbReference type="OrthoDB" id="9814523at2"/>
<dbReference type="PANTHER" id="PTHR11819">
    <property type="entry name" value="SOLUTE CARRIER FAMILY 5"/>
    <property type="match status" value="1"/>
</dbReference>
<feature type="transmembrane region" description="Helical" evidence="7">
    <location>
        <begin position="248"/>
        <end position="272"/>
    </location>
</feature>
<feature type="transmembrane region" description="Helical" evidence="7">
    <location>
        <begin position="535"/>
        <end position="553"/>
    </location>
</feature>